<evidence type="ECO:0000313" key="2">
    <source>
        <dbReference type="EMBL" id="KAF2244978.1"/>
    </source>
</evidence>
<dbReference type="RefSeq" id="XP_033679982.1">
    <property type="nucleotide sequence ID" value="XM_033827119.1"/>
</dbReference>
<dbReference type="AlphaFoldDB" id="A0A6A6I4M4"/>
<name>A0A6A6I4M4_9PLEO</name>
<dbReference type="PANTHER" id="PTHR37538:SF1">
    <property type="entry name" value="BTB DOMAIN-CONTAINING PROTEIN"/>
    <property type="match status" value="1"/>
</dbReference>
<evidence type="ECO:0000256" key="1">
    <source>
        <dbReference type="SAM" id="MobiDB-lite"/>
    </source>
</evidence>
<feature type="compositionally biased region" description="Polar residues" evidence="1">
    <location>
        <begin position="25"/>
        <end position="45"/>
    </location>
</feature>
<reference evidence="2" key="1">
    <citation type="journal article" date="2020" name="Stud. Mycol.">
        <title>101 Dothideomycetes genomes: a test case for predicting lifestyles and emergence of pathogens.</title>
        <authorList>
            <person name="Haridas S."/>
            <person name="Albert R."/>
            <person name="Binder M."/>
            <person name="Bloem J."/>
            <person name="Labutti K."/>
            <person name="Salamov A."/>
            <person name="Andreopoulos B."/>
            <person name="Baker S."/>
            <person name="Barry K."/>
            <person name="Bills G."/>
            <person name="Bluhm B."/>
            <person name="Cannon C."/>
            <person name="Castanera R."/>
            <person name="Culley D."/>
            <person name="Daum C."/>
            <person name="Ezra D."/>
            <person name="Gonzalez J."/>
            <person name="Henrissat B."/>
            <person name="Kuo A."/>
            <person name="Liang C."/>
            <person name="Lipzen A."/>
            <person name="Lutzoni F."/>
            <person name="Magnuson J."/>
            <person name="Mondo S."/>
            <person name="Nolan M."/>
            <person name="Ohm R."/>
            <person name="Pangilinan J."/>
            <person name="Park H.-J."/>
            <person name="Ramirez L."/>
            <person name="Alfaro M."/>
            <person name="Sun H."/>
            <person name="Tritt A."/>
            <person name="Yoshinaga Y."/>
            <person name="Zwiers L.-H."/>
            <person name="Turgeon B."/>
            <person name="Goodwin S."/>
            <person name="Spatafora J."/>
            <person name="Crous P."/>
            <person name="Grigoriev I."/>
        </authorList>
    </citation>
    <scope>NUCLEOTIDE SEQUENCE</scope>
    <source>
        <strain evidence="2">CBS 122368</strain>
    </source>
</reference>
<protein>
    <recommendedName>
        <fullName evidence="4">BTB domain-containing protein</fullName>
    </recommendedName>
</protein>
<dbReference type="EMBL" id="ML987202">
    <property type="protein sequence ID" value="KAF2244978.1"/>
    <property type="molecule type" value="Genomic_DNA"/>
</dbReference>
<evidence type="ECO:0000313" key="3">
    <source>
        <dbReference type="Proteomes" id="UP000800094"/>
    </source>
</evidence>
<accession>A0A6A6I4M4</accession>
<keyword evidence="3" id="KW-1185">Reference proteome</keyword>
<gene>
    <name evidence="2" type="ORF">BU26DRAFT_508920</name>
</gene>
<proteinExistence type="predicted"/>
<dbReference type="GeneID" id="54580449"/>
<dbReference type="Proteomes" id="UP000800094">
    <property type="component" value="Unassembled WGS sequence"/>
</dbReference>
<feature type="region of interest" description="Disordered" evidence="1">
    <location>
        <begin position="1"/>
        <end position="45"/>
    </location>
</feature>
<evidence type="ECO:0008006" key="4">
    <source>
        <dbReference type="Google" id="ProtNLM"/>
    </source>
</evidence>
<dbReference type="OrthoDB" id="3594103at2759"/>
<dbReference type="PANTHER" id="PTHR37538">
    <property type="entry name" value="BTB DOMAIN-CONTAINING PROTEIN"/>
    <property type="match status" value="1"/>
</dbReference>
<organism evidence="2 3">
    <name type="scientific">Trematosphaeria pertusa</name>
    <dbReference type="NCBI Taxonomy" id="390896"/>
    <lineage>
        <taxon>Eukaryota</taxon>
        <taxon>Fungi</taxon>
        <taxon>Dikarya</taxon>
        <taxon>Ascomycota</taxon>
        <taxon>Pezizomycotina</taxon>
        <taxon>Dothideomycetes</taxon>
        <taxon>Pleosporomycetidae</taxon>
        <taxon>Pleosporales</taxon>
        <taxon>Massarineae</taxon>
        <taxon>Trematosphaeriaceae</taxon>
        <taxon>Trematosphaeria</taxon>
    </lineage>
</organism>
<sequence>MAKKKKSGKQLPVPEPEPPFDESTAESTPCSQPTSQRPETSPYTSSLVALRIGPEQREYHVPRDLLQNPDWIASSSTWERGVYLADVDENTGHVLVHYLYTGAYQTLDNTAASPVDEVKIEFKRAVLAYTAAKNYSLHGLQGLAKKQIERFGTEMDIFDVAEALKDDFSKLLGDTAWFHDYLDGKAKAAFEEDRTVFARDGFFGRVNDVGLARVLAKCVVGLYNDKVERMLGAQRGSPVRTSEECGTSVPDLLVDGGLVEEPFTVDAISKEDCPCPALECSVQDYPASDCPAPECPAQDYPADDCSAPECPAQAYPADDCSAPECPAQAYPVNDCPALECPAQAYPTNDCPALECSVQDSPANDYPAPECSAQDYLVDDCPAPECSAQDYLVDDCPALECPAQDYPVQEASTDEPLIAEEQEPVPEHVPEPEPATEEGDLWRWGSFAKRKKGKKAKRGAIEVIEEVFEVKEEPTVTVAPVDGEMVNSELGTCSVDATGEPVAQAEENVTLWPLEPTEGVGELTSNGHSDLKVDSEQPTEAEGEICPLRVKHLLDGDKWKHCRQCRAIVRQVAIQLARAAHTDGDGYEIVDQSPPSVRLRLSVLAGDGTNINYGSSLDMSYQITDRTLCTVPSGSKCSLNLAALGYKFLGGFLSLDEISDSLALDQRGASLLWVKQAENSPPSAPRPMKDQSRVTLIASLLAINTAFEKDRTTYFRSCLSVRIYYDEIGPATEFAKPQGKYTQVLMERIRAKKNNGRPGIQLQVISFHASILSHLAVFSPFPYNLQFLLHSTPCGPTSFTRDSPHLLSQEDDHYLARRMVPPRFFDPVARCSPNMVKLSAKSQNYFHAQSSGVENGSVTTVTFRVPRTEQISLGPTKI</sequence>